<evidence type="ECO:0000259" key="1">
    <source>
        <dbReference type="Pfam" id="PF07238"/>
    </source>
</evidence>
<evidence type="ECO:0000313" key="3">
    <source>
        <dbReference type="Proteomes" id="UP000294829"/>
    </source>
</evidence>
<accession>A0A4R5VYM0</accession>
<evidence type="ECO:0000313" key="2">
    <source>
        <dbReference type="EMBL" id="TDK64476.1"/>
    </source>
</evidence>
<dbReference type="Pfam" id="PF07238">
    <property type="entry name" value="PilZ"/>
    <property type="match status" value="1"/>
</dbReference>
<reference evidence="2 3" key="1">
    <citation type="submission" date="2019-03" db="EMBL/GenBank/DDBJ databases">
        <title>Sapientia aquatica gen. nov., sp. nov., isolated from a crater lake.</title>
        <authorList>
            <person name="Felfoldi T."/>
            <person name="Szabo A."/>
            <person name="Toth E."/>
            <person name="Schumann P."/>
            <person name="Keki Z."/>
            <person name="Marialigeti K."/>
            <person name="Mathe I."/>
        </authorList>
    </citation>
    <scope>NUCLEOTIDE SEQUENCE [LARGE SCALE GENOMIC DNA]</scope>
    <source>
        <strain evidence="2 3">SA-152</strain>
    </source>
</reference>
<dbReference type="EMBL" id="SMYL01000007">
    <property type="protein sequence ID" value="TDK64476.1"/>
    <property type="molecule type" value="Genomic_DNA"/>
</dbReference>
<keyword evidence="3" id="KW-1185">Reference proteome</keyword>
<comment type="caution">
    <text evidence="2">The sequence shown here is derived from an EMBL/GenBank/DDBJ whole genome shotgun (WGS) entry which is preliminary data.</text>
</comment>
<dbReference type="RefSeq" id="WP_133329441.1">
    <property type="nucleotide sequence ID" value="NZ_SMYL01000007.1"/>
</dbReference>
<proteinExistence type="predicted"/>
<protein>
    <submittedName>
        <fullName evidence="2">PilZ domain-containing protein</fullName>
    </submittedName>
</protein>
<feature type="domain" description="PilZ" evidence="1">
    <location>
        <begin position="5"/>
        <end position="107"/>
    </location>
</feature>
<organism evidence="2 3">
    <name type="scientific">Sapientia aquatica</name>
    <dbReference type="NCBI Taxonomy" id="1549640"/>
    <lineage>
        <taxon>Bacteria</taxon>
        <taxon>Pseudomonadati</taxon>
        <taxon>Pseudomonadota</taxon>
        <taxon>Betaproteobacteria</taxon>
        <taxon>Burkholderiales</taxon>
        <taxon>Oxalobacteraceae</taxon>
        <taxon>Sapientia</taxon>
    </lineage>
</organism>
<dbReference type="GO" id="GO:0035438">
    <property type="term" value="F:cyclic-di-GMP binding"/>
    <property type="evidence" value="ECO:0007669"/>
    <property type="project" value="InterPro"/>
</dbReference>
<dbReference type="InterPro" id="IPR009875">
    <property type="entry name" value="PilZ_domain"/>
</dbReference>
<dbReference type="SUPFAM" id="SSF141371">
    <property type="entry name" value="PilZ domain-like"/>
    <property type="match status" value="1"/>
</dbReference>
<dbReference type="OrthoDB" id="8776705at2"/>
<dbReference type="Proteomes" id="UP000294829">
    <property type="component" value="Unassembled WGS sequence"/>
</dbReference>
<sequence length="112" mass="12484">MVENRSVPRLMVAWHAALRLPSKQIVRAKVVNISSSGMQFTTAEHLIANQKYEMQITVPDLNGSTSTTLVPCFIECLYTILSGGDYRVGAKFSGMAPEHKTLIARWSEKAMR</sequence>
<gene>
    <name evidence="2" type="ORF">E2I14_13600</name>
</gene>
<dbReference type="Gene3D" id="2.40.10.220">
    <property type="entry name" value="predicted glycosyltransferase like domains"/>
    <property type="match status" value="1"/>
</dbReference>
<name>A0A4R5VYM0_9BURK</name>
<dbReference type="AlphaFoldDB" id="A0A4R5VYM0"/>